<dbReference type="PANTHER" id="PTHR10622:SF10">
    <property type="entry name" value="HET DOMAIN-CONTAINING PROTEIN"/>
    <property type="match status" value="1"/>
</dbReference>
<dbReference type="Proteomes" id="UP001302745">
    <property type="component" value="Unassembled WGS sequence"/>
</dbReference>
<dbReference type="Pfam" id="PF26640">
    <property type="entry name" value="DUF8212"/>
    <property type="match status" value="1"/>
</dbReference>
<reference evidence="2" key="1">
    <citation type="journal article" date="2023" name="Mol. Phylogenet. Evol.">
        <title>Genome-scale phylogeny and comparative genomics of the fungal order Sordariales.</title>
        <authorList>
            <person name="Hensen N."/>
            <person name="Bonometti L."/>
            <person name="Westerberg I."/>
            <person name="Brannstrom I.O."/>
            <person name="Guillou S."/>
            <person name="Cros-Aarteil S."/>
            <person name="Calhoun S."/>
            <person name="Haridas S."/>
            <person name="Kuo A."/>
            <person name="Mondo S."/>
            <person name="Pangilinan J."/>
            <person name="Riley R."/>
            <person name="LaButti K."/>
            <person name="Andreopoulos B."/>
            <person name="Lipzen A."/>
            <person name="Chen C."/>
            <person name="Yan M."/>
            <person name="Daum C."/>
            <person name="Ng V."/>
            <person name="Clum A."/>
            <person name="Steindorff A."/>
            <person name="Ohm R.A."/>
            <person name="Martin F."/>
            <person name="Silar P."/>
            <person name="Natvig D.O."/>
            <person name="Lalanne C."/>
            <person name="Gautier V."/>
            <person name="Ament-Velasquez S.L."/>
            <person name="Kruys A."/>
            <person name="Hutchinson M.I."/>
            <person name="Powell A.J."/>
            <person name="Barry K."/>
            <person name="Miller A.N."/>
            <person name="Grigoriev I.V."/>
            <person name="Debuchy R."/>
            <person name="Gladieux P."/>
            <person name="Hiltunen Thoren M."/>
            <person name="Johannesson H."/>
        </authorList>
    </citation>
    <scope>NUCLEOTIDE SEQUENCE</scope>
    <source>
        <strain evidence="2">CBS 538.74</strain>
    </source>
</reference>
<accession>A0AAN6VC24</accession>
<evidence type="ECO:0000313" key="3">
    <source>
        <dbReference type="Proteomes" id="UP001302745"/>
    </source>
</evidence>
<comment type="caution">
    <text evidence="2">The sequence shown here is derived from an EMBL/GenBank/DDBJ whole genome shotgun (WGS) entry which is preliminary data.</text>
</comment>
<dbReference type="PANTHER" id="PTHR10622">
    <property type="entry name" value="HET DOMAIN-CONTAINING PROTEIN"/>
    <property type="match status" value="1"/>
</dbReference>
<feature type="domain" description="DUF8212" evidence="1">
    <location>
        <begin position="91"/>
        <end position="116"/>
    </location>
</feature>
<dbReference type="InterPro" id="IPR058525">
    <property type="entry name" value="DUF8212"/>
</dbReference>
<evidence type="ECO:0000259" key="1">
    <source>
        <dbReference type="Pfam" id="PF26640"/>
    </source>
</evidence>
<protein>
    <recommendedName>
        <fullName evidence="1">DUF8212 domain-containing protein</fullName>
    </recommendedName>
</protein>
<evidence type="ECO:0000313" key="2">
    <source>
        <dbReference type="EMBL" id="KAK4148693.1"/>
    </source>
</evidence>
<organism evidence="2 3">
    <name type="scientific">Chaetomidium leptoderma</name>
    <dbReference type="NCBI Taxonomy" id="669021"/>
    <lineage>
        <taxon>Eukaryota</taxon>
        <taxon>Fungi</taxon>
        <taxon>Dikarya</taxon>
        <taxon>Ascomycota</taxon>
        <taxon>Pezizomycotina</taxon>
        <taxon>Sordariomycetes</taxon>
        <taxon>Sordariomycetidae</taxon>
        <taxon>Sordariales</taxon>
        <taxon>Chaetomiaceae</taxon>
        <taxon>Chaetomidium</taxon>
    </lineage>
</organism>
<reference evidence="2" key="2">
    <citation type="submission" date="2023-05" db="EMBL/GenBank/DDBJ databases">
        <authorList>
            <consortium name="Lawrence Berkeley National Laboratory"/>
            <person name="Steindorff A."/>
            <person name="Hensen N."/>
            <person name="Bonometti L."/>
            <person name="Westerberg I."/>
            <person name="Brannstrom I.O."/>
            <person name="Guillou S."/>
            <person name="Cros-Aarteil S."/>
            <person name="Calhoun S."/>
            <person name="Haridas S."/>
            <person name="Kuo A."/>
            <person name="Mondo S."/>
            <person name="Pangilinan J."/>
            <person name="Riley R."/>
            <person name="Labutti K."/>
            <person name="Andreopoulos B."/>
            <person name="Lipzen A."/>
            <person name="Chen C."/>
            <person name="Yanf M."/>
            <person name="Daum C."/>
            <person name="Ng V."/>
            <person name="Clum A."/>
            <person name="Ohm R."/>
            <person name="Martin F."/>
            <person name="Silar P."/>
            <person name="Natvig D."/>
            <person name="Lalanne C."/>
            <person name="Gautier V."/>
            <person name="Ament-Velasquez S.L."/>
            <person name="Kruys A."/>
            <person name="Hutchinson M.I."/>
            <person name="Powell A.J."/>
            <person name="Barry K."/>
            <person name="Miller A.N."/>
            <person name="Grigoriev I.V."/>
            <person name="Debuchy R."/>
            <person name="Gladieux P."/>
            <person name="Thoren M.H."/>
            <person name="Johannesson H."/>
        </authorList>
    </citation>
    <scope>NUCLEOTIDE SEQUENCE</scope>
    <source>
        <strain evidence="2">CBS 538.74</strain>
    </source>
</reference>
<gene>
    <name evidence="2" type="ORF">C8A00DRAFT_38729</name>
</gene>
<dbReference type="EMBL" id="MU857283">
    <property type="protein sequence ID" value="KAK4148693.1"/>
    <property type="molecule type" value="Genomic_DNA"/>
</dbReference>
<keyword evidence="3" id="KW-1185">Reference proteome</keyword>
<sequence length="321" mass="36116">MGMGRLRKSEGRKYQRPARTLTATPKREHDMRDITRISASYFTAGDLTQFSAAQKMSWAAERETTRLEDAAYSLLGLFDINMPLVYGEGERAFQRLQEEILRQSEDDSLFAHRDSDVLAKWPSSFEHFTDATLLGDARLYRKNYALLNRNLSINRARIIMTFPAAQINSTGRPTSSLVLVLNYGTPEAASTLVLREDKPGIWSKMYVLIGDEALAALWSRRIKNRTVSIARAKRGGDRVWEWRQAYAGVNTVMIVRPPPGLAAGLVTAQDLLRDNIVVKGPGETSGFKAQYVYAVRFQARLLGRSDEVHLIPIYGEDQGQS</sequence>
<dbReference type="AlphaFoldDB" id="A0AAN6VC24"/>
<name>A0AAN6VC24_9PEZI</name>
<proteinExistence type="predicted"/>